<keyword evidence="3 6" id="KW-0689">Ribosomal protein</keyword>
<dbReference type="SMART" id="SM00739">
    <property type="entry name" value="KOW"/>
    <property type="match status" value="1"/>
</dbReference>
<comment type="similarity">
    <text evidence="2 6 7">Belongs to the universal ribosomal protein uL24 family.</text>
</comment>
<dbReference type="HAMAP" id="MF_01326_B">
    <property type="entry name" value="Ribosomal_uL24_B"/>
    <property type="match status" value="1"/>
</dbReference>
<evidence type="ECO:0000256" key="7">
    <source>
        <dbReference type="RuleBase" id="RU003477"/>
    </source>
</evidence>
<evidence type="ECO:0000256" key="1">
    <source>
        <dbReference type="ARBA" id="ARBA00004072"/>
    </source>
</evidence>
<evidence type="ECO:0000256" key="4">
    <source>
        <dbReference type="ARBA" id="ARBA00023274"/>
    </source>
</evidence>
<evidence type="ECO:0000256" key="3">
    <source>
        <dbReference type="ARBA" id="ARBA00022980"/>
    </source>
</evidence>
<dbReference type="GO" id="GO:1990904">
    <property type="term" value="C:ribonucleoprotein complex"/>
    <property type="evidence" value="ECO:0007669"/>
    <property type="project" value="UniProtKB-KW"/>
</dbReference>
<dbReference type="InterPro" id="IPR005825">
    <property type="entry name" value="Ribosomal_uL24_CS"/>
</dbReference>
<dbReference type="PROSITE" id="PS01108">
    <property type="entry name" value="RIBOSOMAL_L24"/>
    <property type="match status" value="1"/>
</dbReference>
<dbReference type="AlphaFoldDB" id="A0A1G4NWJ1"/>
<comment type="function">
    <text evidence="1 6">One of two assembly initiator proteins, it binds directly to the 5'-end of the 23S rRNA, where it nucleates assembly of the 50S subunit.</text>
</comment>
<evidence type="ECO:0000313" key="9">
    <source>
        <dbReference type="EMBL" id="SCW23030.1"/>
    </source>
</evidence>
<dbReference type="InterPro" id="IPR008991">
    <property type="entry name" value="Translation_prot_SH3-like_sf"/>
</dbReference>
<dbReference type="CDD" id="cd06089">
    <property type="entry name" value="KOW_RPL26"/>
    <property type="match status" value="1"/>
</dbReference>
<dbReference type="GO" id="GO:0006412">
    <property type="term" value="P:translation"/>
    <property type="evidence" value="ECO:0007669"/>
    <property type="project" value="UniProtKB-UniRule"/>
</dbReference>
<dbReference type="GO" id="GO:0005840">
    <property type="term" value="C:ribosome"/>
    <property type="evidence" value="ECO:0007669"/>
    <property type="project" value="UniProtKB-KW"/>
</dbReference>
<keyword evidence="6" id="KW-0699">rRNA-binding</keyword>
<dbReference type="GO" id="GO:0009507">
    <property type="term" value="C:chloroplast"/>
    <property type="evidence" value="ECO:0007669"/>
    <property type="project" value="UniProtKB-SubCell"/>
</dbReference>
<gene>
    <name evidence="6 9" type="primary">rpl24</name>
    <name evidence="9" type="ORF">H1444_170</name>
</gene>
<keyword evidence="4 6" id="KW-0687">Ribonucleoprotein</keyword>
<dbReference type="GO" id="GO:0003735">
    <property type="term" value="F:structural constituent of ribosome"/>
    <property type="evidence" value="ECO:0007669"/>
    <property type="project" value="InterPro"/>
</dbReference>
<dbReference type="PANTHER" id="PTHR12903">
    <property type="entry name" value="MITOCHONDRIAL RIBOSOMAL PROTEIN L24"/>
    <property type="match status" value="1"/>
</dbReference>
<dbReference type="InterPro" id="IPR041988">
    <property type="entry name" value="Ribosomal_uL24_KOW"/>
</dbReference>
<reference evidence="9" key="1">
    <citation type="submission" date="2016-10" db="EMBL/GenBank/DDBJ databases">
        <title>Chloroplast genomes as a tool to resolve red algal phylogenies: a case study in the Nemaliales.</title>
        <authorList>
            <person name="Costa J.F."/>
            <person name="Lin S.M."/>
            <person name="Macaya E.C."/>
            <person name="Fernandez-Garcia C."/>
            <person name="Verbruggen H."/>
        </authorList>
    </citation>
    <scope>NUCLEOTIDE SEQUENCE</scope>
    <source>
        <strain evidence="9">H.1444</strain>
    </source>
</reference>
<evidence type="ECO:0000259" key="8">
    <source>
        <dbReference type="SMART" id="SM00739"/>
    </source>
</evidence>
<reference evidence="9" key="2">
    <citation type="submission" date="2016-10" db="EMBL/GenBank/DDBJ databases">
        <authorList>
            <person name="de Groot N.N."/>
        </authorList>
    </citation>
    <scope>NUCLEOTIDE SEQUENCE</scope>
    <source>
        <strain evidence="9">H.1444</strain>
    </source>
</reference>
<keyword evidence="9" id="KW-0150">Chloroplast</keyword>
<dbReference type="SUPFAM" id="SSF50104">
    <property type="entry name" value="Translation proteins SH3-like domain"/>
    <property type="match status" value="1"/>
</dbReference>
<evidence type="ECO:0000256" key="2">
    <source>
        <dbReference type="ARBA" id="ARBA00010618"/>
    </source>
</evidence>
<dbReference type="Pfam" id="PF17136">
    <property type="entry name" value="ribosomal_L24"/>
    <property type="match status" value="1"/>
</dbReference>
<protein>
    <recommendedName>
        <fullName evidence="5 6">Large ribosomal subunit protein uL24c</fullName>
    </recommendedName>
</protein>
<dbReference type="Pfam" id="PF00467">
    <property type="entry name" value="KOW"/>
    <property type="match status" value="1"/>
</dbReference>
<dbReference type="InterPro" id="IPR057264">
    <property type="entry name" value="Ribosomal_uL24_C"/>
</dbReference>
<dbReference type="EMBL" id="LT622871">
    <property type="protein sequence ID" value="SCW23030.1"/>
    <property type="molecule type" value="Genomic_DNA"/>
</dbReference>
<evidence type="ECO:0000256" key="5">
    <source>
        <dbReference type="ARBA" id="ARBA00035282"/>
    </source>
</evidence>
<dbReference type="GO" id="GO:0019843">
    <property type="term" value="F:rRNA binding"/>
    <property type="evidence" value="ECO:0007669"/>
    <property type="project" value="UniProtKB-UniRule"/>
</dbReference>
<dbReference type="Gene3D" id="2.30.30.30">
    <property type="match status" value="1"/>
</dbReference>
<organism evidence="9">
    <name type="scientific">Nemalion sp. H.1444</name>
    <dbReference type="NCBI Taxonomy" id="1907586"/>
    <lineage>
        <taxon>Eukaryota</taxon>
        <taxon>Rhodophyta</taxon>
        <taxon>Florideophyceae</taxon>
        <taxon>Nemaliophycidae</taxon>
        <taxon>Nemaliales</taxon>
        <taxon>Nemaliaceae</taxon>
        <taxon>Nemalion</taxon>
    </lineage>
</organism>
<accession>A0A1G4NWJ1</accession>
<dbReference type="InterPro" id="IPR003256">
    <property type="entry name" value="Ribosomal_uL24"/>
</dbReference>
<comment type="subcellular location">
    <subcellularLocation>
        <location evidence="6">Plastid</location>
        <location evidence="6">Chloroplast</location>
    </subcellularLocation>
</comment>
<evidence type="ECO:0000256" key="6">
    <source>
        <dbReference type="HAMAP-Rule" id="MF_01326"/>
    </source>
</evidence>
<geneLocation type="chloroplast" evidence="9"/>
<keyword evidence="6" id="KW-0694">RNA-binding</keyword>
<name>A0A1G4NWJ1_9FLOR</name>
<keyword evidence="9" id="KW-0934">Plastid</keyword>
<dbReference type="InterPro" id="IPR005824">
    <property type="entry name" value="KOW"/>
</dbReference>
<sequence>MSKELKRKKIHVKVGDTVKVISGYYKGKIGRIIKTSRLQGKVIVKDINMKTKHIRPKQEGEGGQIIRQEAGIDSSNVMLYSNELEIASRYRKVKNSTGKYERKLIKLNRNN</sequence>
<feature type="domain" description="KOW" evidence="8">
    <location>
        <begin position="11"/>
        <end position="38"/>
    </location>
</feature>
<dbReference type="NCBIfam" id="TIGR01079">
    <property type="entry name" value="rplX_bact"/>
    <property type="match status" value="1"/>
</dbReference>
<comment type="subunit">
    <text evidence="6">Part of the 50S ribosomal subunit.</text>
</comment>
<proteinExistence type="inferred from homology"/>
<dbReference type="InterPro" id="IPR014722">
    <property type="entry name" value="Rib_uL2_dom2"/>
</dbReference>